<dbReference type="STRING" id="3088.A0A383V9R4"/>
<dbReference type="EMBL" id="FNXT01000148">
    <property type="protein sequence ID" value="SZX61489.1"/>
    <property type="molecule type" value="Genomic_DNA"/>
</dbReference>
<evidence type="ECO:0000313" key="3">
    <source>
        <dbReference type="Proteomes" id="UP000256970"/>
    </source>
</evidence>
<dbReference type="Proteomes" id="UP000256970">
    <property type="component" value="Unassembled WGS sequence"/>
</dbReference>
<keyword evidence="3" id="KW-1185">Reference proteome</keyword>
<organism evidence="2 3">
    <name type="scientific">Tetradesmus obliquus</name>
    <name type="common">Green alga</name>
    <name type="synonym">Acutodesmus obliquus</name>
    <dbReference type="NCBI Taxonomy" id="3088"/>
    <lineage>
        <taxon>Eukaryota</taxon>
        <taxon>Viridiplantae</taxon>
        <taxon>Chlorophyta</taxon>
        <taxon>core chlorophytes</taxon>
        <taxon>Chlorophyceae</taxon>
        <taxon>CS clade</taxon>
        <taxon>Sphaeropleales</taxon>
        <taxon>Scenedesmaceae</taxon>
        <taxon>Tetradesmus</taxon>
    </lineage>
</organism>
<protein>
    <recommendedName>
        <fullName evidence="1">Methyltransferase domain-containing protein</fullName>
    </recommendedName>
</protein>
<dbReference type="PANTHER" id="PTHR32026">
    <property type="entry name" value="METHYLTRANSFERASE-LIKE PROTEIN 24"/>
    <property type="match status" value="1"/>
</dbReference>
<dbReference type="InterPro" id="IPR026913">
    <property type="entry name" value="METTL24"/>
</dbReference>
<name>A0A383V9R4_TETOB</name>
<dbReference type="Pfam" id="PF13383">
    <property type="entry name" value="Methyltransf_22"/>
    <property type="match status" value="1"/>
</dbReference>
<reference evidence="2 3" key="1">
    <citation type="submission" date="2016-10" db="EMBL/GenBank/DDBJ databases">
        <authorList>
            <person name="Cai Z."/>
        </authorList>
    </citation>
    <scope>NUCLEOTIDE SEQUENCE [LARGE SCALE GENOMIC DNA]</scope>
</reference>
<accession>A0A383V9R4</accession>
<gene>
    <name evidence="2" type="ORF">BQ4739_LOCUS1977</name>
</gene>
<feature type="domain" description="Methyltransferase" evidence="1">
    <location>
        <begin position="26"/>
        <end position="158"/>
    </location>
</feature>
<dbReference type="AlphaFoldDB" id="A0A383V9R4"/>
<dbReference type="InterPro" id="IPR025714">
    <property type="entry name" value="Methyltranfer_dom"/>
</dbReference>
<sequence>MVPHFAKQNNASLPGYGLTDKDWQLFRPFISCPPNRSLTKYAGEEDGSKYLCAVHQAGQLRKDCIIYSLGSNGDFKYEQEMLSKTSCRLFTLDCTYNGTSQGPRHSYHKWCVASAATAAKRGPPYFSWMQITEKLGHTKVDILKIDVDGYEYEIVGDWGRAYAAAGAAAAPADGSSSRSSKLVLPDEIAMEVHMMIKPKPSARPWLQTWLAKLPKDIPHALPGMGLFFLSLAELGYGVYSMDINTGAPECCSEFSLLRVAGLQQ</sequence>
<evidence type="ECO:0000313" key="2">
    <source>
        <dbReference type="EMBL" id="SZX61489.1"/>
    </source>
</evidence>
<proteinExistence type="predicted"/>
<dbReference type="PANTHER" id="PTHR32026:SF10">
    <property type="entry name" value="METHYLTRANSFERASE-LIKE PROTEIN 24-RELATED"/>
    <property type="match status" value="1"/>
</dbReference>
<evidence type="ECO:0000259" key="1">
    <source>
        <dbReference type="Pfam" id="PF13383"/>
    </source>
</evidence>